<comment type="similarity">
    <text evidence="2">Belongs to the pectinesterase family.</text>
</comment>
<dbReference type="PROSITE" id="PS50853">
    <property type="entry name" value="FN3"/>
    <property type="match status" value="1"/>
</dbReference>
<comment type="similarity">
    <text evidence="7">Belongs to the polysaccharide lyase 1 family.</text>
</comment>
<dbReference type="Pfam" id="PF01095">
    <property type="entry name" value="Pectinesterase"/>
    <property type="match status" value="1"/>
</dbReference>
<dbReference type="GO" id="GO:0030599">
    <property type="term" value="F:pectinesterase activity"/>
    <property type="evidence" value="ECO:0007669"/>
    <property type="project" value="InterPro"/>
</dbReference>
<dbReference type="Pfam" id="PF09479">
    <property type="entry name" value="Flg_new"/>
    <property type="match status" value="1"/>
</dbReference>
<accession>D2KFQ1</accession>
<dbReference type="InterPro" id="IPR003961">
    <property type="entry name" value="FN3_dom"/>
</dbReference>
<dbReference type="InterPro" id="IPR012334">
    <property type="entry name" value="Pectin_lyas_fold"/>
</dbReference>
<dbReference type="InterPro" id="IPR042229">
    <property type="entry name" value="Listeria/Bacterioides_rpt_sf"/>
</dbReference>
<dbReference type="Pfam" id="PF00544">
    <property type="entry name" value="Pectate_lyase_4"/>
    <property type="match status" value="2"/>
</dbReference>
<dbReference type="InterPro" id="IPR036116">
    <property type="entry name" value="FN3_sf"/>
</dbReference>
<feature type="compositionally biased region" description="Polar residues" evidence="8">
    <location>
        <begin position="1428"/>
        <end position="1437"/>
    </location>
</feature>
<evidence type="ECO:0000256" key="9">
    <source>
        <dbReference type="SAM" id="SignalP"/>
    </source>
</evidence>
<feature type="domain" description="Fibronectin type-III" evidence="10">
    <location>
        <begin position="375"/>
        <end position="464"/>
    </location>
</feature>
<dbReference type="GO" id="GO:0042545">
    <property type="term" value="P:cell wall modification"/>
    <property type="evidence" value="ECO:0007669"/>
    <property type="project" value="InterPro"/>
</dbReference>
<keyword evidence="7" id="KW-0119">Carbohydrate metabolism</keyword>
<dbReference type="CAZy" id="PL1">
    <property type="family name" value="Polysaccharide Lyase Family 1"/>
</dbReference>
<dbReference type="NCBIfam" id="TIGR02543">
    <property type="entry name" value="List_Bact_rpt"/>
    <property type="match status" value="1"/>
</dbReference>
<dbReference type="Gene3D" id="2.60.40.4270">
    <property type="entry name" value="Listeria-Bacteroides repeat domain"/>
    <property type="match status" value="1"/>
</dbReference>
<feature type="region of interest" description="Disordered" evidence="8">
    <location>
        <begin position="1428"/>
        <end position="1458"/>
    </location>
</feature>
<feature type="domain" description="SLH" evidence="11">
    <location>
        <begin position="1488"/>
        <end position="1547"/>
    </location>
</feature>
<evidence type="ECO:0000256" key="7">
    <source>
        <dbReference type="RuleBase" id="RU361173"/>
    </source>
</evidence>
<name>D2KFQ1_9FIRM</name>
<dbReference type="InterPro" id="IPR001119">
    <property type="entry name" value="SLH_dom"/>
</dbReference>
<dbReference type="PANTHER" id="PTHR31321:SF57">
    <property type="entry name" value="PECTINESTERASE 53-RELATED"/>
    <property type="match status" value="1"/>
</dbReference>
<proteinExistence type="inferred from homology"/>
<reference evidence="12" key="1">
    <citation type="journal article" date="2010" name="Appl. Environ. Microbiol.">
        <title>Cellulosilyticum ruminicola, a newly described rumen bacterium that possesses redundant fibrolytic-protein-encoding genes and degrades lignocellulose with multiple carbohydrate- borne fibrolytic enzymes.</title>
        <authorList>
            <person name="Cai S."/>
            <person name="Li J."/>
            <person name="Hu F.Z."/>
            <person name="Zhang K."/>
            <person name="Luo Y."/>
            <person name="Janto B."/>
            <person name="Boissy R."/>
            <person name="Ehrlich G."/>
            <person name="Dong X."/>
        </authorList>
    </citation>
    <scope>NUCLEOTIDE SEQUENCE</scope>
    <source>
        <strain evidence="12">CGMCC 1.5065</strain>
    </source>
</reference>
<dbReference type="Pfam" id="PF00395">
    <property type="entry name" value="SLH"/>
    <property type="match status" value="3"/>
</dbReference>
<dbReference type="InterPro" id="IPR000070">
    <property type="entry name" value="Pectinesterase_cat"/>
</dbReference>
<dbReference type="Gene3D" id="2.60.40.10">
    <property type="entry name" value="Immunoglobulins"/>
    <property type="match status" value="2"/>
</dbReference>
<keyword evidence="4" id="KW-0378">Hydrolase</keyword>
<keyword evidence="7" id="KW-0964">Secreted</keyword>
<evidence type="ECO:0000256" key="6">
    <source>
        <dbReference type="ARBA" id="ARBA00023239"/>
    </source>
</evidence>
<dbReference type="InterPro" id="IPR013378">
    <property type="entry name" value="InlB-like_B-rpt"/>
</dbReference>
<dbReference type="PROSITE" id="PS51272">
    <property type="entry name" value="SLH"/>
    <property type="match status" value="3"/>
</dbReference>
<dbReference type="InterPro" id="IPR011050">
    <property type="entry name" value="Pectin_lyase_fold/virulence"/>
</dbReference>
<dbReference type="GO" id="GO:0005576">
    <property type="term" value="C:extracellular region"/>
    <property type="evidence" value="ECO:0007669"/>
    <property type="project" value="UniProtKB-SubCell"/>
</dbReference>
<evidence type="ECO:0000256" key="4">
    <source>
        <dbReference type="ARBA" id="ARBA00022801"/>
    </source>
</evidence>
<evidence type="ECO:0000256" key="2">
    <source>
        <dbReference type="ARBA" id="ARBA00008891"/>
    </source>
</evidence>
<feature type="signal peptide" evidence="9">
    <location>
        <begin position="1"/>
        <end position="24"/>
    </location>
</feature>
<evidence type="ECO:0000256" key="3">
    <source>
        <dbReference type="ARBA" id="ARBA00022737"/>
    </source>
</evidence>
<evidence type="ECO:0000256" key="8">
    <source>
        <dbReference type="SAM" id="MobiDB-lite"/>
    </source>
</evidence>
<feature type="domain" description="SLH" evidence="11">
    <location>
        <begin position="1548"/>
        <end position="1611"/>
    </location>
</feature>
<comment type="subcellular location">
    <subcellularLocation>
        <location evidence="1">Cell envelope</location>
    </subcellularLocation>
    <subcellularLocation>
        <location evidence="7">Secreted</location>
    </subcellularLocation>
</comment>
<dbReference type="EMBL" id="GU211329">
    <property type="protein sequence ID" value="ACZ98653.1"/>
    <property type="molecule type" value="Genomic_DNA"/>
</dbReference>
<dbReference type="GO" id="GO:0016829">
    <property type="term" value="F:lyase activity"/>
    <property type="evidence" value="ECO:0007669"/>
    <property type="project" value="UniProtKB-KW"/>
</dbReference>
<protein>
    <submittedName>
        <fullName evidence="12">Pectin methylesterase</fullName>
    </submittedName>
</protein>
<sequence>MKTKINLPMKKRMSLVLAGTLAMAAVVPSFGSNIANQIVNETYASSYKEIETSIATNSAIEETAAIEQKNELITQEETMVVPRILDESKGISQEIRGQRMFFTHKNDKASLNVDGLKEMGYYLFDTTSKAMTIEADIEVKDIQASSSYGIFIGMFNEEGDISGVTTLGIRGDQSVRNIYTKNLGGAPGAGGINTKLNIGDKVHVVIQKTNNGCYTEVTNNGETKTATVSYSNAAALDDINTPVRYGIGLSNASIIVTNLVYKDADENIYFKQTDYYKAVGKAPSIESVNESQIAKNRKTISVSWNGESPEDDGKYKVELSKDNGETYTVLDTDVMEKTYTTKVNESGTYIFRISGICGTTETEPKLSPAVSVLAPLQSPVLNATSSDGQINLTWEAVAEATSYEIYRKNDVNEEGILIGTTTTLGYSDQNVINEEPYYYEVIAKSANNSSNPSEPLIMVATAGREGKYVYEDQATHISMTKKSYDTVYKDKATLEGSVDRNGEMVLEVNGQVQQTIKLAKGDKFAFKANLVAGRNDVNLLFKDEVGKVTRKTFNFVYLTNYDIVVDQNYTGEDGQLAKDGSSVKMYKTVQAAVNSVADTNAKRIVILIKEGNYVEYLRVKSPYITLIGEDREKVNVNFFDPEITKPGGDTKARSAIYIEPSATGFTAENLTFENTYKFKGDGSSSNESSDAIRVDADEATFVNVKLVGYQDTLQTNTNRQYFYKCVITGNVDFIYGVNARTLIEDCDIVYRYNANKNSGYVIAPRTDASAKYGYIFNNCRITAEENCNGDKYLLARPWGPDAAVTFINTYMSGIINKSIPYSDMSGNEYRKARFKEFYSYGDGYAINGERPQISKVQAEEMLTADFLGWNPYAVAQNVGQTDFVGNVVTEVPEKFIENKEVEDAHVDKGLGAYSVEGYARQVTGGGIVSEESEAYYKVSTAEEFLNALQEMKVTSKAGVIELTADINLGSIEVGDALEKYSKVIKAVSNAPLLHPTLLKTGVSTLNIKDMSNLTIYSKNGASIKHACINMSNASNIIIRNIVFDEIWEWDEGGVDNKGEYCKPGDYDRNDWDYINVQNGSTNIWIDHCTFYKAYDGIVDIKKAGTAPTNVTISWCQFLPESKSGFFDEMMDLLESNPEKYPYYNGLLTEHGMTKEQIRRFAAAQKKTHLVGASDKEANIENLQLTLANNYYKNSMDRMPRLRGGNAHVYNCILDAADIYKLKNEVTDAYMKEKVVSNGAISTCNASVLLENTVIDSIINALASGNGSSPGGYINAVNTVYYMDGKLTNLGLTDNAGLGMLLDIDQFKSSLPYTNYNLYNAISLTQKVMPFAGAGTINMSSEQWQKTKYKDDVIGMNQEVTVRFNYAGANGNNTVVKLQAVVGNTYGILPSPTKAGYTFLGWYDEKGNKVTAETIINNESTQVLTAKWKQQGSNTETPKVSEKPVVPENTVTGGGGSKSHSVKVNIITTPQNTEQSRISIDKENNVVEPAKTKFKDVSGHWAAQAITYVSEKGILKGVSTNQFVPNKTMTRAMFASMLYRLAGEPVVETNATFKDVKANAWYTKSAVWANKEGIIKGISADKFAPNQEVTREQMAVMLYNYLKVTNQTLTLSDEAVKFNDVFKVSTWAEDAMSYMKGAGIINGDDKGNCNPKAKATRAEVSVMMHRFIIALENK</sequence>
<dbReference type="SUPFAM" id="SSF51126">
    <property type="entry name" value="Pectin lyase-like"/>
    <property type="match status" value="2"/>
</dbReference>
<keyword evidence="5" id="KW-0063">Aspartyl esterase</keyword>
<keyword evidence="3" id="KW-0677">Repeat</keyword>
<evidence type="ECO:0000259" key="11">
    <source>
        <dbReference type="PROSITE" id="PS51272"/>
    </source>
</evidence>
<keyword evidence="9" id="KW-0732">Signal</keyword>
<dbReference type="InterPro" id="IPR002022">
    <property type="entry name" value="Pec_lyase"/>
</dbReference>
<dbReference type="InterPro" id="IPR013783">
    <property type="entry name" value="Ig-like_fold"/>
</dbReference>
<dbReference type="PANTHER" id="PTHR31321">
    <property type="entry name" value="ACYL-COA THIOESTER HYDROLASE YBHC-RELATED"/>
    <property type="match status" value="1"/>
</dbReference>
<organism evidence="12">
    <name type="scientific">Cellulosilyticum ruminicola</name>
    <dbReference type="NCBI Taxonomy" id="425254"/>
    <lineage>
        <taxon>Bacteria</taxon>
        <taxon>Bacillati</taxon>
        <taxon>Bacillota</taxon>
        <taxon>Clostridia</taxon>
        <taxon>Lachnospirales</taxon>
        <taxon>Cellulosilyticaceae</taxon>
        <taxon>Cellulosilyticum</taxon>
    </lineage>
</organism>
<dbReference type="SMART" id="SM00656">
    <property type="entry name" value="Amb_all"/>
    <property type="match status" value="1"/>
</dbReference>
<feature type="chain" id="PRO_5003033568" evidence="9">
    <location>
        <begin position="25"/>
        <end position="1673"/>
    </location>
</feature>
<feature type="domain" description="SLH" evidence="11">
    <location>
        <begin position="1614"/>
        <end position="1673"/>
    </location>
</feature>
<keyword evidence="7" id="KW-0624">Polysaccharide degradation</keyword>
<keyword evidence="6 7" id="KW-0456">Lyase</keyword>
<dbReference type="GO" id="GO:0009279">
    <property type="term" value="C:cell outer membrane"/>
    <property type="evidence" value="ECO:0007669"/>
    <property type="project" value="TreeGrafter"/>
</dbReference>
<dbReference type="GO" id="GO:0000272">
    <property type="term" value="P:polysaccharide catabolic process"/>
    <property type="evidence" value="ECO:0007669"/>
    <property type="project" value="UniProtKB-KW"/>
</dbReference>
<dbReference type="Gene3D" id="2.160.20.10">
    <property type="entry name" value="Single-stranded right-handed beta-helix, Pectin lyase-like"/>
    <property type="match status" value="2"/>
</dbReference>
<evidence type="ECO:0000256" key="1">
    <source>
        <dbReference type="ARBA" id="ARBA00004196"/>
    </source>
</evidence>
<evidence type="ECO:0000256" key="5">
    <source>
        <dbReference type="ARBA" id="ARBA00023085"/>
    </source>
</evidence>
<feature type="non-terminal residue" evidence="12">
    <location>
        <position position="1673"/>
    </location>
</feature>
<evidence type="ECO:0000313" key="12">
    <source>
        <dbReference type="EMBL" id="ACZ98653.1"/>
    </source>
</evidence>
<dbReference type="SUPFAM" id="SSF49265">
    <property type="entry name" value="Fibronectin type III"/>
    <property type="match status" value="1"/>
</dbReference>
<evidence type="ECO:0000259" key="10">
    <source>
        <dbReference type="PROSITE" id="PS50853"/>
    </source>
</evidence>